<keyword evidence="4 7" id="KW-0812">Transmembrane</keyword>
<evidence type="ECO:0000256" key="4">
    <source>
        <dbReference type="ARBA" id="ARBA00022692"/>
    </source>
</evidence>
<dbReference type="SUPFAM" id="SSF161098">
    <property type="entry name" value="MetI-like"/>
    <property type="match status" value="1"/>
</dbReference>
<comment type="subcellular location">
    <subcellularLocation>
        <location evidence="1 7">Cell membrane</location>
        <topology evidence="1 7">Multi-pass membrane protein</topology>
    </subcellularLocation>
</comment>
<keyword evidence="6 7" id="KW-0472">Membrane</keyword>
<dbReference type="Pfam" id="PF00528">
    <property type="entry name" value="BPD_transp_1"/>
    <property type="match status" value="1"/>
</dbReference>
<dbReference type="InterPro" id="IPR051393">
    <property type="entry name" value="ABC_transporter_permease"/>
</dbReference>
<evidence type="ECO:0000256" key="2">
    <source>
        <dbReference type="ARBA" id="ARBA00022448"/>
    </source>
</evidence>
<dbReference type="PROSITE" id="PS50928">
    <property type="entry name" value="ABC_TM1"/>
    <property type="match status" value="1"/>
</dbReference>
<dbReference type="PANTHER" id="PTHR30193">
    <property type="entry name" value="ABC TRANSPORTER PERMEASE PROTEIN"/>
    <property type="match status" value="1"/>
</dbReference>
<evidence type="ECO:0000256" key="5">
    <source>
        <dbReference type="ARBA" id="ARBA00022989"/>
    </source>
</evidence>
<evidence type="ECO:0000259" key="8">
    <source>
        <dbReference type="PROSITE" id="PS50928"/>
    </source>
</evidence>
<dbReference type="PANTHER" id="PTHR30193:SF1">
    <property type="entry name" value="ABC TRANSPORTER PERMEASE PROTEIN YESP-RELATED"/>
    <property type="match status" value="1"/>
</dbReference>
<dbReference type="GO" id="GO:0055085">
    <property type="term" value="P:transmembrane transport"/>
    <property type="evidence" value="ECO:0007669"/>
    <property type="project" value="InterPro"/>
</dbReference>
<feature type="transmembrane region" description="Helical" evidence="7">
    <location>
        <begin position="12"/>
        <end position="37"/>
    </location>
</feature>
<organism evidence="9 10">
    <name type="scientific">Clostridium botulinum</name>
    <dbReference type="NCBI Taxonomy" id="1491"/>
    <lineage>
        <taxon>Bacteria</taxon>
        <taxon>Bacillati</taxon>
        <taxon>Bacillota</taxon>
        <taxon>Clostridia</taxon>
        <taxon>Eubacteriales</taxon>
        <taxon>Clostridiaceae</taxon>
        <taxon>Clostridium</taxon>
    </lineage>
</organism>
<feature type="domain" description="ABC transmembrane type-1" evidence="8">
    <location>
        <begin position="67"/>
        <end position="278"/>
    </location>
</feature>
<dbReference type="Gene3D" id="1.10.3720.10">
    <property type="entry name" value="MetI-like"/>
    <property type="match status" value="1"/>
</dbReference>
<dbReference type="CDD" id="cd06261">
    <property type="entry name" value="TM_PBP2"/>
    <property type="match status" value="1"/>
</dbReference>
<reference evidence="9 10" key="1">
    <citation type="submission" date="2019-04" db="EMBL/GenBank/DDBJ databases">
        <title>Genome sequencing of Clostridium botulinum Groups I-IV and Clostridium butyricum.</title>
        <authorList>
            <person name="Brunt J."/>
            <person name="Van Vliet A.H.M."/>
            <person name="Stringer S.C."/>
            <person name="Carter A.T."/>
            <person name="Peck M.W."/>
        </authorList>
    </citation>
    <scope>NUCLEOTIDE SEQUENCE [LARGE SCALE GENOMIC DNA]</scope>
    <source>
        <strain evidence="9 10">Colworth BL30</strain>
    </source>
</reference>
<comment type="similarity">
    <text evidence="7">Belongs to the binding-protein-dependent transport system permease family.</text>
</comment>
<keyword evidence="5 7" id="KW-1133">Transmembrane helix</keyword>
<comment type="caution">
    <text evidence="9">The sequence shown here is derived from an EMBL/GenBank/DDBJ whole genome shotgun (WGS) entry which is preliminary data.</text>
</comment>
<name>A0A846J299_CLOBO</name>
<accession>A0A846J299</accession>
<feature type="transmembrane region" description="Helical" evidence="7">
    <location>
        <begin position="152"/>
        <end position="173"/>
    </location>
</feature>
<feature type="transmembrane region" description="Helical" evidence="7">
    <location>
        <begin position="104"/>
        <end position="125"/>
    </location>
</feature>
<keyword evidence="2 7" id="KW-0813">Transport</keyword>
<evidence type="ECO:0000313" key="9">
    <source>
        <dbReference type="EMBL" id="NFJ08176.1"/>
    </source>
</evidence>
<dbReference type="EMBL" id="SWQE01000003">
    <property type="protein sequence ID" value="NFJ08176.1"/>
    <property type="molecule type" value="Genomic_DNA"/>
</dbReference>
<dbReference type="InterPro" id="IPR000515">
    <property type="entry name" value="MetI-like"/>
</dbReference>
<evidence type="ECO:0000256" key="6">
    <source>
        <dbReference type="ARBA" id="ARBA00023136"/>
    </source>
</evidence>
<dbReference type="Proteomes" id="UP000480039">
    <property type="component" value="Unassembled WGS sequence"/>
</dbReference>
<protein>
    <submittedName>
        <fullName evidence="9">Sugar ABC transporter permease</fullName>
    </submittedName>
</protein>
<sequence>MIKNNKNLKFIGFTSPWIIGFLAITLIPMISSIIISLTEWNILTQPKWVGIKNYIDIFNDPLFYKSLKVTLLYTAFSVPINVVLSLFVALLLNNNIKHMNMYRTIYYLPAVVSGVVVSLLWAWIFNPEFGLLNNMLSKIGIEGCQWIYDEKWVIPSLIIMGIWGIGGGIIIYLSGLQSIPKDLYEAAKIDGASFWQNLIHITIPSMSPILLFTTLTSIIGSLQTFTQAYVMTEGGPNHSSLFYAYYVYKHAFTWHKMGKACALAWILFLIILFISLLVLKVSSSRVYYEAKSGGEII</sequence>
<gene>
    <name evidence="9" type="ORF">FC871_06700</name>
</gene>
<evidence type="ECO:0000313" key="10">
    <source>
        <dbReference type="Proteomes" id="UP000480039"/>
    </source>
</evidence>
<dbReference type="InterPro" id="IPR035906">
    <property type="entry name" value="MetI-like_sf"/>
</dbReference>
<keyword evidence="3" id="KW-1003">Cell membrane</keyword>
<evidence type="ECO:0000256" key="7">
    <source>
        <dbReference type="RuleBase" id="RU363032"/>
    </source>
</evidence>
<dbReference type="AlphaFoldDB" id="A0A846J299"/>
<proteinExistence type="inferred from homology"/>
<evidence type="ECO:0000256" key="3">
    <source>
        <dbReference type="ARBA" id="ARBA00022475"/>
    </source>
</evidence>
<feature type="transmembrane region" description="Helical" evidence="7">
    <location>
        <begin position="71"/>
        <end position="92"/>
    </location>
</feature>
<feature type="transmembrane region" description="Helical" evidence="7">
    <location>
        <begin position="262"/>
        <end position="279"/>
    </location>
</feature>
<evidence type="ECO:0000256" key="1">
    <source>
        <dbReference type="ARBA" id="ARBA00004651"/>
    </source>
</evidence>
<dbReference type="GO" id="GO:0005886">
    <property type="term" value="C:plasma membrane"/>
    <property type="evidence" value="ECO:0007669"/>
    <property type="project" value="UniProtKB-SubCell"/>
</dbReference>